<dbReference type="Proteomes" id="UP000030762">
    <property type="component" value="Unassembled WGS sequence"/>
</dbReference>
<reference evidence="1 2" key="1">
    <citation type="submission" date="2012-04" db="EMBL/GenBank/DDBJ databases">
        <title>The Genome Sequence of Saprolegnia declina VS20.</title>
        <authorList>
            <consortium name="The Broad Institute Genome Sequencing Platform"/>
            <person name="Russ C."/>
            <person name="Nusbaum C."/>
            <person name="Tyler B."/>
            <person name="van West P."/>
            <person name="Dieguez-Uribeondo J."/>
            <person name="de Bruijn I."/>
            <person name="Tripathy S."/>
            <person name="Jiang R."/>
            <person name="Young S.K."/>
            <person name="Zeng Q."/>
            <person name="Gargeya S."/>
            <person name="Fitzgerald M."/>
            <person name="Haas B."/>
            <person name="Abouelleil A."/>
            <person name="Alvarado L."/>
            <person name="Arachchi H.M."/>
            <person name="Berlin A."/>
            <person name="Chapman S.B."/>
            <person name="Goldberg J."/>
            <person name="Griggs A."/>
            <person name="Gujja S."/>
            <person name="Hansen M."/>
            <person name="Howarth C."/>
            <person name="Imamovic A."/>
            <person name="Larimer J."/>
            <person name="McCowen C."/>
            <person name="Montmayeur A."/>
            <person name="Murphy C."/>
            <person name="Neiman D."/>
            <person name="Pearson M."/>
            <person name="Priest M."/>
            <person name="Roberts A."/>
            <person name="Saif S."/>
            <person name="Shea T."/>
            <person name="Sisk P."/>
            <person name="Sykes S."/>
            <person name="Wortman J."/>
            <person name="Nusbaum C."/>
            <person name="Birren B."/>
        </authorList>
    </citation>
    <scope>NUCLEOTIDE SEQUENCE [LARGE SCALE GENOMIC DNA]</scope>
    <source>
        <strain evidence="1 2">VS20</strain>
    </source>
</reference>
<dbReference type="InterPro" id="IPR025533">
    <property type="entry name" value="DUF4419"/>
</dbReference>
<dbReference type="PANTHER" id="PTHR31252:SF11">
    <property type="entry name" value="DUF4419 DOMAIN-CONTAINING PROTEIN"/>
    <property type="match status" value="1"/>
</dbReference>
<keyword evidence="2" id="KW-1185">Reference proteome</keyword>
<dbReference type="VEuPathDB" id="FungiDB:SDRG_11226"/>
<protein>
    <submittedName>
        <fullName evidence="1">Uncharacterized protein</fullName>
    </submittedName>
</protein>
<dbReference type="eggNOG" id="ENOG502RPX4">
    <property type="taxonomic scope" value="Eukaryota"/>
</dbReference>
<organism evidence="1 2">
    <name type="scientific">Saprolegnia diclina (strain VS20)</name>
    <dbReference type="NCBI Taxonomy" id="1156394"/>
    <lineage>
        <taxon>Eukaryota</taxon>
        <taxon>Sar</taxon>
        <taxon>Stramenopiles</taxon>
        <taxon>Oomycota</taxon>
        <taxon>Saprolegniomycetes</taxon>
        <taxon>Saprolegniales</taxon>
        <taxon>Saprolegniaceae</taxon>
        <taxon>Saprolegnia</taxon>
    </lineage>
</organism>
<evidence type="ECO:0000313" key="1">
    <source>
        <dbReference type="EMBL" id="EQC31039.1"/>
    </source>
</evidence>
<dbReference type="Pfam" id="PF14388">
    <property type="entry name" value="DUF4419"/>
    <property type="match status" value="1"/>
</dbReference>
<dbReference type="RefSeq" id="XP_008615478.1">
    <property type="nucleotide sequence ID" value="XM_008617256.1"/>
</dbReference>
<dbReference type="OrthoDB" id="2094911at2759"/>
<evidence type="ECO:0000313" key="2">
    <source>
        <dbReference type="Proteomes" id="UP000030762"/>
    </source>
</evidence>
<dbReference type="InParanoid" id="T0PZP5"/>
<feature type="non-terminal residue" evidence="1">
    <location>
        <position position="1"/>
    </location>
</feature>
<sequence length="358" mass="39806">MVTFAVATTERSRCKVVPHTQQPATTLAEFCNERCGDIVQATLLEPVVASTHGFVHGVLEAYCEHHDLVLRPDDLWLAIMTQFGLFVNGNANDLRHALVTHDGSKELVVEAIGTLYSVNFGALSTRMVTHMEAHLVDPNLKDWILPSFSTTTTHDVIVGSVVLMATMKSFFSYKYVLRCGIPNVTLLGTVRDWEDVRRRLEKLGTFGPRLARWASMLRRIVDQCIVAAQGTPDTDFWNRICTKIPGGSGPTYITGWISAFCVFDRDGQWQADKKPARYSDDELYDYPYVDTEDIPPGYLTVDAIIDDNGVVHKAFLFAGHMAYRVGDDETSIAPVLSWAIALKNGPPPPTSEKVSRRG</sequence>
<dbReference type="GeneID" id="19951953"/>
<dbReference type="STRING" id="1156394.T0PZP5"/>
<dbReference type="EMBL" id="JH767171">
    <property type="protein sequence ID" value="EQC31039.1"/>
    <property type="molecule type" value="Genomic_DNA"/>
</dbReference>
<dbReference type="PANTHER" id="PTHR31252">
    <property type="entry name" value="DUF4419 DOMAIN-CONTAINING PROTEIN"/>
    <property type="match status" value="1"/>
</dbReference>
<proteinExistence type="predicted"/>
<dbReference type="AlphaFoldDB" id="T0PZP5"/>
<dbReference type="OMA" id="MGLMQHY"/>
<name>T0PZP5_SAPDV</name>
<accession>T0PZP5</accession>
<gene>
    <name evidence="1" type="ORF">SDRG_11226</name>
</gene>